<keyword evidence="8 10" id="KW-0570">Pentose shunt</keyword>
<comment type="similarity">
    <text evidence="3">Belongs to the transaldolase family. Type 1 subfamily.</text>
</comment>
<dbReference type="NCBIfam" id="TIGR00874">
    <property type="entry name" value="talAB"/>
    <property type="match status" value="1"/>
</dbReference>
<dbReference type="InterPro" id="IPR001585">
    <property type="entry name" value="TAL/FSA"/>
</dbReference>
<accession>A0A9Q1DJK5</accession>
<dbReference type="Proteomes" id="UP001152803">
    <property type="component" value="Unassembled WGS sequence"/>
</dbReference>
<evidence type="ECO:0000256" key="9">
    <source>
        <dbReference type="ARBA" id="ARBA00023270"/>
    </source>
</evidence>
<dbReference type="InterPro" id="IPR004730">
    <property type="entry name" value="Transaldolase_1"/>
</dbReference>
<proteinExistence type="inferred from homology"/>
<evidence type="ECO:0000256" key="10">
    <source>
        <dbReference type="RuleBase" id="RU000501"/>
    </source>
</evidence>
<dbReference type="PANTHER" id="PTHR10683">
    <property type="entry name" value="TRANSALDOLASE"/>
    <property type="match status" value="1"/>
</dbReference>
<dbReference type="GO" id="GO:0009052">
    <property type="term" value="P:pentose-phosphate shunt, non-oxidative branch"/>
    <property type="evidence" value="ECO:0007669"/>
    <property type="project" value="TreeGrafter"/>
</dbReference>
<comment type="caution">
    <text evidence="11">The sequence shown here is derived from an EMBL/GenBank/DDBJ whole genome shotgun (WGS) entry which is preliminary data.</text>
</comment>
<dbReference type="HAMAP" id="MF_00492">
    <property type="entry name" value="Transaldolase_1"/>
    <property type="match status" value="1"/>
</dbReference>
<dbReference type="Gene3D" id="3.20.20.70">
    <property type="entry name" value="Aldolase class I"/>
    <property type="match status" value="1"/>
</dbReference>
<evidence type="ECO:0000313" key="12">
    <source>
        <dbReference type="Proteomes" id="UP001152803"/>
    </source>
</evidence>
<reference evidence="11" key="1">
    <citation type="journal article" date="2023" name="Science">
        <title>Genome structures resolve the early diversification of teleost fishes.</title>
        <authorList>
            <person name="Parey E."/>
            <person name="Louis A."/>
            <person name="Montfort J."/>
            <person name="Bouchez O."/>
            <person name="Roques C."/>
            <person name="Iampietro C."/>
            <person name="Lluch J."/>
            <person name="Castinel A."/>
            <person name="Donnadieu C."/>
            <person name="Desvignes T."/>
            <person name="Floi Bucao C."/>
            <person name="Jouanno E."/>
            <person name="Wen M."/>
            <person name="Mejri S."/>
            <person name="Dirks R."/>
            <person name="Jansen H."/>
            <person name="Henkel C."/>
            <person name="Chen W.J."/>
            <person name="Zahm M."/>
            <person name="Cabau C."/>
            <person name="Klopp C."/>
            <person name="Thompson A.W."/>
            <person name="Robinson-Rechavi M."/>
            <person name="Braasch I."/>
            <person name="Lecointre G."/>
            <person name="Bobe J."/>
            <person name="Postlethwait J.H."/>
            <person name="Berthelot C."/>
            <person name="Roest Crollius H."/>
            <person name="Guiguen Y."/>
        </authorList>
    </citation>
    <scope>NUCLEOTIDE SEQUENCE</scope>
    <source>
        <strain evidence="11">Concon-B</strain>
    </source>
</reference>
<dbReference type="AlphaFoldDB" id="A0A9Q1DJK5"/>
<gene>
    <name evidence="11" type="ORF">COCON_G00110690</name>
</gene>
<evidence type="ECO:0000256" key="8">
    <source>
        <dbReference type="ARBA" id="ARBA00023126"/>
    </source>
</evidence>
<comment type="pathway">
    <text evidence="2 10">Carbohydrate degradation; pentose phosphate pathway; D-glyceraldehyde 3-phosphate and beta-D-fructose 6-phosphate from D-ribose 5-phosphate and D-xylulose 5-phosphate (non-oxidative stage): step 2/3.</text>
</comment>
<evidence type="ECO:0000256" key="7">
    <source>
        <dbReference type="ARBA" id="ARBA00022679"/>
    </source>
</evidence>
<dbReference type="OrthoDB" id="2015515at2759"/>
<evidence type="ECO:0000256" key="6">
    <source>
        <dbReference type="ARBA" id="ARBA00022490"/>
    </source>
</evidence>
<organism evidence="11 12">
    <name type="scientific">Conger conger</name>
    <name type="common">Conger eel</name>
    <name type="synonym">Muraena conger</name>
    <dbReference type="NCBI Taxonomy" id="82655"/>
    <lineage>
        <taxon>Eukaryota</taxon>
        <taxon>Metazoa</taxon>
        <taxon>Chordata</taxon>
        <taxon>Craniata</taxon>
        <taxon>Vertebrata</taxon>
        <taxon>Euteleostomi</taxon>
        <taxon>Actinopterygii</taxon>
        <taxon>Neopterygii</taxon>
        <taxon>Teleostei</taxon>
        <taxon>Anguilliformes</taxon>
        <taxon>Congridae</taxon>
        <taxon>Conger</taxon>
    </lineage>
</organism>
<dbReference type="GO" id="GO:0005737">
    <property type="term" value="C:cytoplasm"/>
    <property type="evidence" value="ECO:0007669"/>
    <property type="project" value="UniProtKB-SubCell"/>
</dbReference>
<dbReference type="InterPro" id="IPR013785">
    <property type="entry name" value="Aldolase_TIM"/>
</dbReference>
<dbReference type="GO" id="GO:0004801">
    <property type="term" value="F:transaldolase activity"/>
    <property type="evidence" value="ECO:0007669"/>
    <property type="project" value="UniProtKB-EC"/>
</dbReference>
<dbReference type="InterPro" id="IPR018225">
    <property type="entry name" value="Transaldolase_AS"/>
</dbReference>
<comment type="catalytic activity">
    <reaction evidence="10">
        <text>D-sedoheptulose 7-phosphate + D-glyceraldehyde 3-phosphate = D-erythrose 4-phosphate + beta-D-fructose 6-phosphate</text>
        <dbReference type="Rhea" id="RHEA:17053"/>
        <dbReference type="ChEBI" id="CHEBI:16897"/>
        <dbReference type="ChEBI" id="CHEBI:57483"/>
        <dbReference type="ChEBI" id="CHEBI:57634"/>
        <dbReference type="ChEBI" id="CHEBI:59776"/>
        <dbReference type="EC" id="2.2.1.2"/>
    </reaction>
</comment>
<name>A0A9Q1DJK5_CONCO</name>
<keyword evidence="12" id="KW-1185">Reference proteome</keyword>
<evidence type="ECO:0000256" key="2">
    <source>
        <dbReference type="ARBA" id="ARBA00004857"/>
    </source>
</evidence>
<evidence type="ECO:0000256" key="5">
    <source>
        <dbReference type="ARBA" id="ARBA00018292"/>
    </source>
</evidence>
<dbReference type="PANTHER" id="PTHR10683:SF18">
    <property type="entry name" value="TRANSALDOLASE"/>
    <property type="match status" value="1"/>
</dbReference>
<dbReference type="PROSITE" id="PS00958">
    <property type="entry name" value="TRANSALDOLASE_2"/>
    <property type="match status" value="1"/>
</dbReference>
<dbReference type="NCBIfam" id="NF009001">
    <property type="entry name" value="PRK12346.1"/>
    <property type="match status" value="1"/>
</dbReference>
<dbReference type="PROSITE" id="PS01054">
    <property type="entry name" value="TRANSALDOLASE_1"/>
    <property type="match status" value="1"/>
</dbReference>
<dbReference type="EMBL" id="JAFJMO010000007">
    <property type="protein sequence ID" value="KAJ8272210.1"/>
    <property type="molecule type" value="Genomic_DNA"/>
</dbReference>
<dbReference type="SUPFAM" id="SSF51569">
    <property type="entry name" value="Aldolase"/>
    <property type="match status" value="1"/>
</dbReference>
<dbReference type="FunFam" id="3.20.20.70:FF:000002">
    <property type="entry name" value="Transaldolase"/>
    <property type="match status" value="1"/>
</dbReference>
<comment type="subcellular location">
    <subcellularLocation>
        <location evidence="1">Cytoplasm</location>
    </subcellularLocation>
</comment>
<sequence length="339" mass="37587">MSVSVSPDKRRKMESALDQLKKHTVVVADTGDFNAIEEYKPQDATTNPSLILAATKMSAYQHLLDQAIKYGISKGGSEEEQVTNTMDKLFVSFGLEILKKIPGRVSTEVDARLSFDKDKMVSRALQLISLYKEAGISKDRILIKLSSTWEGIQAGRVLEEQHGVHCNMTLLFSFAQAVACAEAGITLISPFVGRILDWHKENGDRKSFEPHEDPGVISVTKIFNYYKKFDYSTVVMGASFRNTGEVKALAGCDLLTISPGLLAELSQDHSAVTPMLTTAGAKACELQKVHLDERAFRWQHNEDRMAVEKLSDGIRKFAADAVKLEGMIKEKMQNVKNGQ</sequence>
<dbReference type="GO" id="GO:0005975">
    <property type="term" value="P:carbohydrate metabolic process"/>
    <property type="evidence" value="ECO:0007669"/>
    <property type="project" value="InterPro"/>
</dbReference>
<dbReference type="CDD" id="cd00957">
    <property type="entry name" value="Transaldolase_TalAB"/>
    <property type="match status" value="1"/>
</dbReference>
<comment type="function">
    <text evidence="10">Catalyzes the rate-limiting step of the non-oxidative phase in the pentose phosphate pathway. Catalyzes the reversible conversion of sedheptulose-7-phosphate and D-glyceraldehyde 3-phosphate into erythrose-4-phosphate and beta-D-fructose 6-phosphate.</text>
</comment>
<evidence type="ECO:0000256" key="4">
    <source>
        <dbReference type="ARBA" id="ARBA00013151"/>
    </source>
</evidence>
<evidence type="ECO:0000256" key="3">
    <source>
        <dbReference type="ARBA" id="ARBA00008012"/>
    </source>
</evidence>
<evidence type="ECO:0000313" key="11">
    <source>
        <dbReference type="EMBL" id="KAJ8272210.1"/>
    </source>
</evidence>
<protein>
    <recommendedName>
        <fullName evidence="5 10">Transaldolase</fullName>
        <ecNumber evidence="4 10">2.2.1.2</ecNumber>
    </recommendedName>
</protein>
<dbReference type="Pfam" id="PF00923">
    <property type="entry name" value="TAL_FSA"/>
    <property type="match status" value="1"/>
</dbReference>
<dbReference type="EC" id="2.2.1.2" evidence="4 10"/>
<keyword evidence="6" id="KW-0963">Cytoplasm</keyword>
<evidence type="ECO:0000256" key="1">
    <source>
        <dbReference type="ARBA" id="ARBA00004496"/>
    </source>
</evidence>
<keyword evidence="7 10" id="KW-0808">Transferase</keyword>
<keyword evidence="9" id="KW-0704">Schiff base</keyword>